<dbReference type="Pfam" id="PF15567">
    <property type="entry name" value="Imm35"/>
    <property type="match status" value="1"/>
</dbReference>
<dbReference type="InterPro" id="IPR029082">
    <property type="entry name" value="Imm35"/>
</dbReference>
<dbReference type="AlphaFoldDB" id="A0A7K1S812"/>
<name>A0A7K1S812_9BACT</name>
<proteinExistence type="predicted"/>
<feature type="domain" description="Immunity protein 35" evidence="1">
    <location>
        <begin position="32"/>
        <end position="106"/>
    </location>
</feature>
<evidence type="ECO:0000313" key="2">
    <source>
        <dbReference type="EMBL" id="MVM29925.1"/>
    </source>
</evidence>
<evidence type="ECO:0000313" key="3">
    <source>
        <dbReference type="Proteomes" id="UP000436006"/>
    </source>
</evidence>
<comment type="caution">
    <text evidence="2">The sequence shown here is derived from an EMBL/GenBank/DDBJ whole genome shotgun (WGS) entry which is preliminary data.</text>
</comment>
<dbReference type="Proteomes" id="UP000436006">
    <property type="component" value="Unassembled WGS sequence"/>
</dbReference>
<keyword evidence="3" id="KW-1185">Reference proteome</keyword>
<accession>A0A7K1S812</accession>
<dbReference type="EMBL" id="WPIN01000003">
    <property type="protein sequence ID" value="MVM29925.1"/>
    <property type="molecule type" value="Genomic_DNA"/>
</dbReference>
<organism evidence="2 3">
    <name type="scientific">Spirosoma arboris</name>
    <dbReference type="NCBI Taxonomy" id="2682092"/>
    <lineage>
        <taxon>Bacteria</taxon>
        <taxon>Pseudomonadati</taxon>
        <taxon>Bacteroidota</taxon>
        <taxon>Cytophagia</taxon>
        <taxon>Cytophagales</taxon>
        <taxon>Cytophagaceae</taxon>
        <taxon>Spirosoma</taxon>
    </lineage>
</organism>
<reference evidence="2 3" key="1">
    <citation type="submission" date="2019-12" db="EMBL/GenBank/DDBJ databases">
        <title>Spirosoma sp. HMF4905 genome sequencing and assembly.</title>
        <authorList>
            <person name="Kang H."/>
            <person name="Cha I."/>
            <person name="Kim H."/>
            <person name="Joh K."/>
        </authorList>
    </citation>
    <scope>NUCLEOTIDE SEQUENCE [LARGE SCALE GENOMIC DNA]</scope>
    <source>
        <strain evidence="2 3">HMF4905</strain>
    </source>
</reference>
<gene>
    <name evidence="2" type="ORF">GO755_07770</name>
</gene>
<sequence length="116" mass="13531">MLTFESARELAQSYIHKMNENHVDYDPVYLSYLRRNDPTYTQVKTTLVLTDSQEESFGWIFFYNSKEFLETGNLSYALGGNSPIIINKQTGELWETGTAHPVEYYIEKYKAKIKTV</sequence>
<protein>
    <recommendedName>
        <fullName evidence="1">Immunity protein 35 domain-containing protein</fullName>
    </recommendedName>
</protein>
<dbReference type="RefSeq" id="WP_157584188.1">
    <property type="nucleotide sequence ID" value="NZ_WPIN01000003.1"/>
</dbReference>
<evidence type="ECO:0000259" key="1">
    <source>
        <dbReference type="Pfam" id="PF15567"/>
    </source>
</evidence>